<dbReference type="AlphaFoldDB" id="A0AAN9TZX7"/>
<protein>
    <submittedName>
        <fullName evidence="2">Uncharacterized protein</fullName>
    </submittedName>
</protein>
<proteinExistence type="predicted"/>
<reference evidence="2 3" key="1">
    <citation type="submission" date="2024-03" db="EMBL/GenBank/DDBJ databases">
        <title>Adaptation during the transition from Ophiocordyceps entomopathogen to insect associate is accompanied by gene loss and intensified selection.</title>
        <authorList>
            <person name="Ward C.M."/>
            <person name="Onetto C.A."/>
            <person name="Borneman A.R."/>
        </authorList>
    </citation>
    <scope>NUCLEOTIDE SEQUENCE [LARGE SCALE GENOMIC DNA]</scope>
    <source>
        <strain evidence="2">AWRI1</strain>
        <tissue evidence="2">Single Adult Female</tissue>
    </source>
</reference>
<name>A0AAN9TZX7_9HEMI</name>
<keyword evidence="3" id="KW-1185">Reference proteome</keyword>
<feature type="compositionally biased region" description="Low complexity" evidence="1">
    <location>
        <begin position="110"/>
        <end position="138"/>
    </location>
</feature>
<evidence type="ECO:0000256" key="1">
    <source>
        <dbReference type="SAM" id="MobiDB-lite"/>
    </source>
</evidence>
<sequence>MANSSKDDPKEEDDDDDVEDLVSAINYNTITSMTALKEIFGHDSGNSSEDVSWFQHCFLRHVNRLPSRNQYPGRRLSECKEEDEGADNDVKGESPLESCKIVTDTQPSESSKQLSSPLRKSSSSSTPTSPSSSIPSSPRKNHSYETPPTSPKFGRGTSPHFDKRFFEAGLIEMKSQASSTSTLDDSSADDVWVKRIDPKDIARRKKIILKIELLGRSTAVAR</sequence>
<comment type="caution">
    <text evidence="2">The sequence shown here is derived from an EMBL/GenBank/DDBJ whole genome shotgun (WGS) entry which is preliminary data.</text>
</comment>
<evidence type="ECO:0000313" key="3">
    <source>
        <dbReference type="Proteomes" id="UP001367676"/>
    </source>
</evidence>
<accession>A0AAN9TZX7</accession>
<dbReference type="Proteomes" id="UP001367676">
    <property type="component" value="Unassembled WGS sequence"/>
</dbReference>
<feature type="region of interest" description="Disordered" evidence="1">
    <location>
        <begin position="67"/>
        <end position="161"/>
    </location>
</feature>
<evidence type="ECO:0000313" key="2">
    <source>
        <dbReference type="EMBL" id="KAK7602444.1"/>
    </source>
</evidence>
<dbReference type="EMBL" id="JBBCAQ010000008">
    <property type="protein sequence ID" value="KAK7602444.1"/>
    <property type="molecule type" value="Genomic_DNA"/>
</dbReference>
<organism evidence="2 3">
    <name type="scientific">Parthenolecanium corni</name>
    <dbReference type="NCBI Taxonomy" id="536013"/>
    <lineage>
        <taxon>Eukaryota</taxon>
        <taxon>Metazoa</taxon>
        <taxon>Ecdysozoa</taxon>
        <taxon>Arthropoda</taxon>
        <taxon>Hexapoda</taxon>
        <taxon>Insecta</taxon>
        <taxon>Pterygota</taxon>
        <taxon>Neoptera</taxon>
        <taxon>Paraneoptera</taxon>
        <taxon>Hemiptera</taxon>
        <taxon>Sternorrhyncha</taxon>
        <taxon>Coccoidea</taxon>
        <taxon>Coccidae</taxon>
        <taxon>Parthenolecanium</taxon>
    </lineage>
</organism>
<gene>
    <name evidence="2" type="ORF">V9T40_008033</name>
</gene>